<dbReference type="EMBL" id="LAVV01007712">
    <property type="protein sequence ID" value="KNZ55022.1"/>
    <property type="molecule type" value="Genomic_DNA"/>
</dbReference>
<keyword evidence="1" id="KW-0812">Transmembrane</keyword>
<accession>A0A0L6V3C8</accession>
<feature type="transmembrane region" description="Helical" evidence="1">
    <location>
        <begin position="477"/>
        <end position="497"/>
    </location>
</feature>
<proteinExistence type="predicted"/>
<keyword evidence="1" id="KW-0472">Membrane</keyword>
<dbReference type="AlphaFoldDB" id="A0A0L6V3C8"/>
<keyword evidence="1" id="KW-1133">Transmembrane helix</keyword>
<dbReference type="VEuPathDB" id="FungiDB:VP01_278g2"/>
<comment type="caution">
    <text evidence="2">The sequence shown here is derived from an EMBL/GenBank/DDBJ whole genome shotgun (WGS) entry which is preliminary data.</text>
</comment>
<protein>
    <submittedName>
        <fullName evidence="2">Uncharacterized protein</fullName>
    </submittedName>
</protein>
<evidence type="ECO:0000313" key="3">
    <source>
        <dbReference type="Proteomes" id="UP000037035"/>
    </source>
</evidence>
<sequence>MQLIPQLDNLLLKLFHCNENFLNFLKLTCSMLHSSCHPSSTFCTVTVHQSLGESLLEHGWSNNRSFLGLSACQLQPFQQFFFAVNVMIFLRTFVHPPVASLHHQKSFTIHPQKKQENWLKVILDDSAALCWNNKCNDNLCTKAQGNETFFHLLIGKNLQVALTARREIVLRESEEVGVCIQPLVLYFLSYFFFQFSMESNFHISEIKCGLLCAIGSRSQPEIIGPSGDSWNFCSLYLVIKPLGKQSTTIILQPHKSMIIFFFCIFPAINLQPIPHLEEEPPSLMKVGNANLWAFNSVPHLPGMKLAAPRVFIFKGSCASFLKIEKPKGFNRLKTKATCTHCLVRYKGAPLYLARQCVHMAFTFGYLRCESFCLAVLESGHCEKVQIVGRKERFLGLQHDVDIQKLPGSFCCYSTHSPKVIQPSFDGQSLCILHSDCAKKSTYANRWSLDDSLAEACCMSTAGSFGEFPLILKLIIRYFFILLFFVHFFLKLDILWIFPIKQFSYVQNFPQEIMVCKGYEFSIGKSGGRKTLCEEEKERKVGSGKRARDPENWMRKIVVECSGSKEVPRLETSLRTTCIVLYVAFECSGTC</sequence>
<dbReference type="Proteomes" id="UP000037035">
    <property type="component" value="Unassembled WGS sequence"/>
</dbReference>
<organism evidence="2 3">
    <name type="scientific">Puccinia sorghi</name>
    <dbReference type="NCBI Taxonomy" id="27349"/>
    <lineage>
        <taxon>Eukaryota</taxon>
        <taxon>Fungi</taxon>
        <taxon>Dikarya</taxon>
        <taxon>Basidiomycota</taxon>
        <taxon>Pucciniomycotina</taxon>
        <taxon>Pucciniomycetes</taxon>
        <taxon>Pucciniales</taxon>
        <taxon>Pucciniaceae</taxon>
        <taxon>Puccinia</taxon>
    </lineage>
</organism>
<reference evidence="2 3" key="1">
    <citation type="submission" date="2015-08" db="EMBL/GenBank/DDBJ databases">
        <title>Next Generation Sequencing and Analysis of the Genome of Puccinia sorghi L Schw, the Causal Agent of Maize Common Rust.</title>
        <authorList>
            <person name="Rochi L."/>
            <person name="Burguener G."/>
            <person name="Darino M."/>
            <person name="Turjanski A."/>
            <person name="Kreff E."/>
            <person name="Dieguez M.J."/>
            <person name="Sacco F."/>
        </authorList>
    </citation>
    <scope>NUCLEOTIDE SEQUENCE [LARGE SCALE GENOMIC DNA]</scope>
    <source>
        <strain evidence="2 3">RO10H11247</strain>
    </source>
</reference>
<evidence type="ECO:0000313" key="2">
    <source>
        <dbReference type="EMBL" id="KNZ55022.1"/>
    </source>
</evidence>
<name>A0A0L6V3C8_9BASI</name>
<keyword evidence="3" id="KW-1185">Reference proteome</keyword>
<evidence type="ECO:0000256" key="1">
    <source>
        <dbReference type="SAM" id="Phobius"/>
    </source>
</evidence>
<gene>
    <name evidence="2" type="ORF">VP01_278g2</name>
</gene>